<protein>
    <submittedName>
        <fullName evidence="1">Uncharacterized protein</fullName>
    </submittedName>
</protein>
<proteinExistence type="predicted"/>
<dbReference type="EMBL" id="MTYJ01000008">
    <property type="protein sequence ID" value="OQV24075.1"/>
    <property type="molecule type" value="Genomic_DNA"/>
</dbReference>
<name>A0A1W0X965_HYPEX</name>
<dbReference type="AlphaFoldDB" id="A0A1W0X965"/>
<accession>A0A1W0X965</accession>
<evidence type="ECO:0000313" key="1">
    <source>
        <dbReference type="EMBL" id="OQV24075.1"/>
    </source>
</evidence>
<gene>
    <name evidence="1" type="ORF">BV898_02029</name>
</gene>
<comment type="caution">
    <text evidence="1">The sequence shown here is derived from an EMBL/GenBank/DDBJ whole genome shotgun (WGS) entry which is preliminary data.</text>
</comment>
<organism evidence="1 2">
    <name type="scientific">Hypsibius exemplaris</name>
    <name type="common">Freshwater tardigrade</name>
    <dbReference type="NCBI Taxonomy" id="2072580"/>
    <lineage>
        <taxon>Eukaryota</taxon>
        <taxon>Metazoa</taxon>
        <taxon>Ecdysozoa</taxon>
        <taxon>Tardigrada</taxon>
        <taxon>Eutardigrada</taxon>
        <taxon>Parachela</taxon>
        <taxon>Hypsibioidea</taxon>
        <taxon>Hypsibiidae</taxon>
        <taxon>Hypsibius</taxon>
    </lineage>
</organism>
<evidence type="ECO:0000313" key="2">
    <source>
        <dbReference type="Proteomes" id="UP000192578"/>
    </source>
</evidence>
<dbReference type="Proteomes" id="UP000192578">
    <property type="component" value="Unassembled WGS sequence"/>
</dbReference>
<reference evidence="2" key="1">
    <citation type="submission" date="2017-01" db="EMBL/GenBank/DDBJ databases">
        <title>Comparative genomics of anhydrobiosis in the tardigrade Hypsibius dujardini.</title>
        <authorList>
            <person name="Yoshida Y."/>
            <person name="Koutsovoulos G."/>
            <person name="Laetsch D."/>
            <person name="Stevens L."/>
            <person name="Kumar S."/>
            <person name="Horikawa D."/>
            <person name="Ishino K."/>
            <person name="Komine S."/>
            <person name="Tomita M."/>
            <person name="Blaxter M."/>
            <person name="Arakawa K."/>
        </authorList>
    </citation>
    <scope>NUCLEOTIDE SEQUENCE [LARGE SCALE GENOMIC DNA]</scope>
    <source>
        <strain evidence="2">Z151</strain>
    </source>
</reference>
<keyword evidence="2" id="KW-1185">Reference proteome</keyword>
<sequence>MRVSRCLDCNHDEIGLTAPARNLCRAALDRSAGPVPLASNEILNEGVRCVVSTDHRHQPRALAIRLLQELSSSSSIRAILPNTQS</sequence>